<name>A0A507CTZ6_9FUNG</name>
<organism evidence="2 3">
    <name type="scientific">Synchytrium endobioticum</name>
    <dbReference type="NCBI Taxonomy" id="286115"/>
    <lineage>
        <taxon>Eukaryota</taxon>
        <taxon>Fungi</taxon>
        <taxon>Fungi incertae sedis</taxon>
        <taxon>Chytridiomycota</taxon>
        <taxon>Chytridiomycota incertae sedis</taxon>
        <taxon>Chytridiomycetes</taxon>
        <taxon>Synchytriales</taxon>
        <taxon>Synchytriaceae</taxon>
        <taxon>Synchytrium</taxon>
    </lineage>
</organism>
<comment type="caution">
    <text evidence="2">The sequence shown here is derived from an EMBL/GenBank/DDBJ whole genome shotgun (WGS) entry which is preliminary data.</text>
</comment>
<evidence type="ECO:0000313" key="2">
    <source>
        <dbReference type="EMBL" id="TPX42540.1"/>
    </source>
</evidence>
<feature type="compositionally biased region" description="Basic and acidic residues" evidence="1">
    <location>
        <begin position="26"/>
        <end position="35"/>
    </location>
</feature>
<accession>A0A507CTZ6</accession>
<dbReference type="VEuPathDB" id="FungiDB:SeMB42_g05084"/>
<dbReference type="Proteomes" id="UP000317494">
    <property type="component" value="Unassembled WGS sequence"/>
</dbReference>
<dbReference type="EMBL" id="QEAN01000229">
    <property type="protein sequence ID" value="TPX42540.1"/>
    <property type="molecule type" value="Genomic_DNA"/>
</dbReference>
<evidence type="ECO:0000313" key="3">
    <source>
        <dbReference type="Proteomes" id="UP000317494"/>
    </source>
</evidence>
<gene>
    <name evidence="2" type="ORF">SeMB42_g05084</name>
</gene>
<sequence>MRSSDAYTLGQAIYESHFARHSALTSRERLEKCDGQPRLTPSKDFPRNMVTSVPTFSVDSIHKDSLEYLTYRDNVLNVTVADD</sequence>
<proteinExistence type="predicted"/>
<reference evidence="2 3" key="1">
    <citation type="journal article" date="2019" name="Sci. Rep.">
        <title>Comparative genomics of chytrid fungi reveal insights into the obligate biotrophic and pathogenic lifestyle of Synchytrium endobioticum.</title>
        <authorList>
            <person name="van de Vossenberg B.T.L.H."/>
            <person name="Warris S."/>
            <person name="Nguyen H.D.T."/>
            <person name="van Gent-Pelzer M.P.E."/>
            <person name="Joly D.L."/>
            <person name="van de Geest H.C."/>
            <person name="Bonants P.J.M."/>
            <person name="Smith D.S."/>
            <person name="Levesque C.A."/>
            <person name="van der Lee T.A.J."/>
        </authorList>
    </citation>
    <scope>NUCLEOTIDE SEQUENCE [LARGE SCALE GENOMIC DNA]</scope>
    <source>
        <strain evidence="2 3">MB42</strain>
    </source>
</reference>
<dbReference type="AlphaFoldDB" id="A0A507CTZ6"/>
<protein>
    <submittedName>
        <fullName evidence="2">Uncharacterized protein</fullName>
    </submittedName>
</protein>
<evidence type="ECO:0000256" key="1">
    <source>
        <dbReference type="SAM" id="MobiDB-lite"/>
    </source>
</evidence>
<feature type="region of interest" description="Disordered" evidence="1">
    <location>
        <begin position="26"/>
        <end position="46"/>
    </location>
</feature>
<keyword evidence="3" id="KW-1185">Reference proteome</keyword>